<organism evidence="5 6">
    <name type="scientific">Propionimicrobium lymphophilum ACS-093-V-SCH5</name>
    <dbReference type="NCBI Taxonomy" id="883161"/>
    <lineage>
        <taxon>Bacteria</taxon>
        <taxon>Bacillati</taxon>
        <taxon>Actinomycetota</taxon>
        <taxon>Actinomycetes</taxon>
        <taxon>Propionibacteriales</taxon>
        <taxon>Propionibacteriaceae</taxon>
        <taxon>Propionimicrobium</taxon>
    </lineage>
</organism>
<evidence type="ECO:0000313" key="5">
    <source>
        <dbReference type="EMBL" id="EPD33202.1"/>
    </source>
</evidence>
<evidence type="ECO:0000256" key="1">
    <source>
        <dbReference type="ARBA" id="ARBA00022676"/>
    </source>
</evidence>
<dbReference type="GO" id="GO:0016758">
    <property type="term" value="F:hexosyltransferase activity"/>
    <property type="evidence" value="ECO:0007669"/>
    <property type="project" value="TreeGrafter"/>
</dbReference>
<dbReference type="RefSeq" id="WP_016455577.1">
    <property type="nucleotide sequence ID" value="NZ_KE150269.1"/>
</dbReference>
<dbReference type="InterPro" id="IPR050194">
    <property type="entry name" value="Glycosyltransferase_grp1"/>
</dbReference>
<sequence length="375" mass="41479">MRVAFVSESFLPSVNGVTNSVLRMLEHLKRRGDEAIVIAPKHPDGMPTSYQGFPVYATSSMSLVWYPELRLSTTRNRTIKKMFAQFRPDVVHLAAPFALGHTGILAASKLGIPTVALYQTEVPKYVATYGYPAVEPLFWRYVKRMHNMATMTLAPSSYTRDELERRGFERVQVWGRGVDAERFSPAKRNQSLHDSWAPNGETVIAYMGRLGREKQVEDLRVLLNLPNTKLVVIGDGPKRKELETMLPGAIFTGMKTGDELPVYLASADIFVHPGETETFGQTLQEAQASGLPVVATGKGGPIDIVRDRFNGYLYPPGELGALRSSVAGLVSDPDKRQAFGQAGRRRALNRSWAKLCEQLVGYYDEAISSTLVTGA</sequence>
<dbReference type="GO" id="GO:1901137">
    <property type="term" value="P:carbohydrate derivative biosynthetic process"/>
    <property type="evidence" value="ECO:0007669"/>
    <property type="project" value="UniProtKB-ARBA"/>
</dbReference>
<keyword evidence="6" id="KW-1185">Reference proteome</keyword>
<dbReference type="SUPFAM" id="SSF53756">
    <property type="entry name" value="UDP-Glycosyltransferase/glycogen phosphorylase"/>
    <property type="match status" value="1"/>
</dbReference>
<dbReference type="Pfam" id="PF13439">
    <property type="entry name" value="Glyco_transf_4"/>
    <property type="match status" value="1"/>
</dbReference>
<reference evidence="5 6" key="1">
    <citation type="submission" date="2013-04" db="EMBL/GenBank/DDBJ databases">
        <title>The Genome Sequence of Propionimicrobium lymphophilum ACS-093-V-SCH5.</title>
        <authorList>
            <consortium name="The Broad Institute Genomics Platform"/>
            <person name="Earl A."/>
            <person name="Ward D."/>
            <person name="Feldgarden M."/>
            <person name="Gevers D."/>
            <person name="Saerens B."/>
            <person name="Vaneechoutte M."/>
            <person name="Walker B."/>
            <person name="Young S."/>
            <person name="Zeng Q."/>
            <person name="Gargeya S."/>
            <person name="Fitzgerald M."/>
            <person name="Haas B."/>
            <person name="Abouelleil A."/>
            <person name="Allen A.W."/>
            <person name="Alvarado L."/>
            <person name="Arachchi H.M."/>
            <person name="Berlin A.M."/>
            <person name="Chapman S.B."/>
            <person name="Gainer-Dewar J."/>
            <person name="Goldberg J."/>
            <person name="Griggs A."/>
            <person name="Gujja S."/>
            <person name="Hansen M."/>
            <person name="Howarth C."/>
            <person name="Imamovic A."/>
            <person name="Ireland A."/>
            <person name="Larimer J."/>
            <person name="McCowan C."/>
            <person name="Murphy C."/>
            <person name="Pearson M."/>
            <person name="Poon T.W."/>
            <person name="Priest M."/>
            <person name="Roberts A."/>
            <person name="Saif S."/>
            <person name="Shea T."/>
            <person name="Sisk P."/>
            <person name="Sykes S."/>
            <person name="Wortman J."/>
            <person name="Nusbaum C."/>
            <person name="Birren B."/>
        </authorList>
    </citation>
    <scope>NUCLEOTIDE SEQUENCE [LARGE SCALE GENOMIC DNA]</scope>
    <source>
        <strain evidence="5 6">ACS-093-V-SCH5</strain>
    </source>
</reference>
<keyword evidence="1" id="KW-0328">Glycosyltransferase</keyword>
<evidence type="ECO:0000259" key="3">
    <source>
        <dbReference type="Pfam" id="PF00534"/>
    </source>
</evidence>
<dbReference type="HOGENOM" id="CLU_009583_2_0_11"/>
<dbReference type="InterPro" id="IPR028098">
    <property type="entry name" value="Glyco_trans_4-like_N"/>
</dbReference>
<evidence type="ECO:0008006" key="7">
    <source>
        <dbReference type="Google" id="ProtNLM"/>
    </source>
</evidence>
<keyword evidence="2" id="KW-0808">Transferase</keyword>
<protein>
    <recommendedName>
        <fullName evidence="7">Glycosyltransferase subfamily 4-like N-terminal domain-containing protein</fullName>
    </recommendedName>
</protein>
<dbReference type="InterPro" id="IPR001296">
    <property type="entry name" value="Glyco_trans_1"/>
</dbReference>
<dbReference type="PATRIC" id="fig|883161.3.peg.733"/>
<dbReference type="Proteomes" id="UP000014417">
    <property type="component" value="Unassembled WGS sequence"/>
</dbReference>
<feature type="domain" description="Glycosyl transferase family 1" evidence="3">
    <location>
        <begin position="198"/>
        <end position="346"/>
    </location>
</feature>
<accession>S2WKM9</accession>
<evidence type="ECO:0000313" key="6">
    <source>
        <dbReference type="Proteomes" id="UP000014417"/>
    </source>
</evidence>
<evidence type="ECO:0000256" key="2">
    <source>
        <dbReference type="ARBA" id="ARBA00022679"/>
    </source>
</evidence>
<dbReference type="Gene3D" id="3.40.50.2000">
    <property type="entry name" value="Glycogen Phosphorylase B"/>
    <property type="match status" value="2"/>
</dbReference>
<proteinExistence type="predicted"/>
<dbReference type="Pfam" id="PF00534">
    <property type="entry name" value="Glycos_transf_1"/>
    <property type="match status" value="1"/>
</dbReference>
<comment type="caution">
    <text evidence="5">The sequence shown here is derived from an EMBL/GenBank/DDBJ whole genome shotgun (WGS) entry which is preliminary data.</text>
</comment>
<feature type="domain" description="Glycosyltransferase subfamily 4-like N-terminal" evidence="4">
    <location>
        <begin position="14"/>
        <end position="182"/>
    </location>
</feature>
<dbReference type="PANTHER" id="PTHR45947:SF3">
    <property type="entry name" value="SULFOQUINOVOSYL TRANSFERASE SQD2"/>
    <property type="match status" value="1"/>
</dbReference>
<dbReference type="OrthoDB" id="9802525at2"/>
<name>S2WKM9_9ACTN</name>
<dbReference type="CDD" id="cd03814">
    <property type="entry name" value="GT4-like"/>
    <property type="match status" value="1"/>
</dbReference>
<evidence type="ECO:0000259" key="4">
    <source>
        <dbReference type="Pfam" id="PF13439"/>
    </source>
</evidence>
<dbReference type="STRING" id="883161.HMPREF9306_00733"/>
<gene>
    <name evidence="5" type="ORF">HMPREF9306_00733</name>
</gene>
<dbReference type="AlphaFoldDB" id="S2WKM9"/>
<dbReference type="PANTHER" id="PTHR45947">
    <property type="entry name" value="SULFOQUINOVOSYL TRANSFERASE SQD2"/>
    <property type="match status" value="1"/>
</dbReference>
<dbReference type="EMBL" id="AGZR01000005">
    <property type="protein sequence ID" value="EPD33202.1"/>
    <property type="molecule type" value="Genomic_DNA"/>
</dbReference>